<dbReference type="Proteomes" id="UP001165960">
    <property type="component" value="Unassembled WGS sequence"/>
</dbReference>
<reference evidence="1" key="1">
    <citation type="submission" date="2022-04" db="EMBL/GenBank/DDBJ databases">
        <title>Genome of the entomopathogenic fungus Entomophthora muscae.</title>
        <authorList>
            <person name="Elya C."/>
            <person name="Lovett B.R."/>
            <person name="Lee E."/>
            <person name="Macias A.M."/>
            <person name="Hajek A.E."/>
            <person name="De Bivort B.L."/>
            <person name="Kasson M.T."/>
            <person name="De Fine Licht H.H."/>
            <person name="Stajich J.E."/>
        </authorList>
    </citation>
    <scope>NUCLEOTIDE SEQUENCE</scope>
    <source>
        <strain evidence="1">Berkeley</strain>
    </source>
</reference>
<protein>
    <submittedName>
        <fullName evidence="1">E1 ubiquitin-activating protein</fullName>
        <ecNumber evidence="1">6.2.1.45</ecNumber>
    </submittedName>
</protein>
<gene>
    <name evidence="1" type="primary">UBA1_1</name>
    <name evidence="1" type="ORF">DSO57_1007536</name>
</gene>
<keyword evidence="2" id="KW-1185">Reference proteome</keyword>
<sequence>MEPTNATNIDEGLYSRQLYVLGHEAMQRMAGSSVLIMGLGGLGVEIAKNIILAGVKSVTLYDPSLVTFYDLSSQFYLSESDVGKPRDLCSAPKLALLNQYVPVTVHEGELHSQHLANFQVVVVTETSLAKQLEINDFTHANNIKFISADIRGLFGMAFCDFGKEFVVSDVDGETPQSGMLAAVSKELDGVVTVLEDSRHRLEDGDYVKFSEVQGMTQLNETGPFKVTVVGPHTFKIGDTSGFSDYTKGGVFTRVKMPKTLHFKSLRESLETPEFLVSDFAKFDRPQQLHLGFQALDAFVTRHSALPLSYNEAHAQEVVAIAKELASKTPEQIEINEKIIAALAHQSRGSLAPMAAVIGGMVAQEALKAVSGKFHPIFQYLYFDSLESLPKHFPIAEQNTQPLNTRYDGQVAVFGTDFQHRLADSRQFLVGAGAIGCEMLKNWALIGLGAGAKGVIHVTDMDTIEKSNLNRQFLFRPKDVGQLKSATAAAAAAEMNPEMRGQIVVHSDRVGADTEHVYGDDFFAQLDLITNALDNVEARTYMDRRCVYYHKPLLESGTMGTKGNTQVVVPRLTESYSSSQDPPEKTIPMCTLKNFPNAIEHTIQWARDLFEGLFASQPEYGRMYLTNDDYIDKAIAQSTTARDVLNGVIASLGETRPKDFQDCVSWARLKFQELYHDTIAQLLFNFPPDSITSSGAPFWSGPKRAPSILEFDVNDPAHLAFVQSAALLRASNYGITPPADDSAIIQCLSQVHVPEFTPKSGVKIQVEENDTAVDGDSGLDSLLAALPSKAELAGVEITPSQFEKDDDSNHHMDFITAASNLRARNYRIAEADRHQTKGIAGKIIPAIATTTSLVTGLVCLELYKIVDGERPVEDYKNGFVNLALPFLGFSEPILAAKQKYLDVTFTQWDRFEIEQLMTLGELLDYFAREHRIDVTMISSGNTMLYSAFSGPKKAAERKPLQILELVELVSKKPVAPHVKYLVLEFVGDELDGGDIEDLPYIKIRVRK</sequence>
<comment type="caution">
    <text evidence="1">The sequence shown here is derived from an EMBL/GenBank/DDBJ whole genome shotgun (WGS) entry which is preliminary data.</text>
</comment>
<proteinExistence type="predicted"/>
<organism evidence="1 2">
    <name type="scientific">Entomophthora muscae</name>
    <dbReference type="NCBI Taxonomy" id="34485"/>
    <lineage>
        <taxon>Eukaryota</taxon>
        <taxon>Fungi</taxon>
        <taxon>Fungi incertae sedis</taxon>
        <taxon>Zoopagomycota</taxon>
        <taxon>Entomophthoromycotina</taxon>
        <taxon>Entomophthoromycetes</taxon>
        <taxon>Entomophthorales</taxon>
        <taxon>Entomophthoraceae</taxon>
        <taxon>Entomophthora</taxon>
    </lineage>
</organism>
<keyword evidence="1" id="KW-0436">Ligase</keyword>
<dbReference type="EC" id="6.2.1.45" evidence="1"/>
<evidence type="ECO:0000313" key="1">
    <source>
        <dbReference type="EMBL" id="KAJ9089970.1"/>
    </source>
</evidence>
<evidence type="ECO:0000313" key="2">
    <source>
        <dbReference type="Proteomes" id="UP001165960"/>
    </source>
</evidence>
<dbReference type="EMBL" id="QTSX02000022">
    <property type="protein sequence ID" value="KAJ9089970.1"/>
    <property type="molecule type" value="Genomic_DNA"/>
</dbReference>
<accession>A0ACC2UTJ1</accession>
<name>A0ACC2UTJ1_9FUNG</name>